<proteinExistence type="predicted"/>
<accession>A0A4R7CWS1</accession>
<feature type="signal peptide" evidence="1">
    <location>
        <begin position="1"/>
        <end position="22"/>
    </location>
</feature>
<dbReference type="AlphaFoldDB" id="A0A4R7CWS1"/>
<dbReference type="EMBL" id="SNZV01000006">
    <property type="protein sequence ID" value="TDS12327.1"/>
    <property type="molecule type" value="Genomic_DNA"/>
</dbReference>
<name>A0A4R7CWS1_9SPHI</name>
<feature type="chain" id="PRO_5020881471" evidence="1">
    <location>
        <begin position="23"/>
        <end position="214"/>
    </location>
</feature>
<evidence type="ECO:0000256" key="1">
    <source>
        <dbReference type="SAM" id="SignalP"/>
    </source>
</evidence>
<organism evidence="2 3">
    <name type="scientific">Sphingobacterium paludis</name>
    <dbReference type="NCBI Taxonomy" id="1476465"/>
    <lineage>
        <taxon>Bacteria</taxon>
        <taxon>Pseudomonadati</taxon>
        <taxon>Bacteroidota</taxon>
        <taxon>Sphingobacteriia</taxon>
        <taxon>Sphingobacteriales</taxon>
        <taxon>Sphingobacteriaceae</taxon>
        <taxon>Sphingobacterium</taxon>
    </lineage>
</organism>
<evidence type="ECO:0000313" key="2">
    <source>
        <dbReference type="EMBL" id="TDS12327.1"/>
    </source>
</evidence>
<dbReference type="PROSITE" id="PS51257">
    <property type="entry name" value="PROKAR_LIPOPROTEIN"/>
    <property type="match status" value="1"/>
</dbReference>
<evidence type="ECO:0000313" key="3">
    <source>
        <dbReference type="Proteomes" id="UP000294752"/>
    </source>
</evidence>
<dbReference type="OrthoDB" id="996847at2"/>
<dbReference type="RefSeq" id="WP_133640958.1">
    <property type="nucleotide sequence ID" value="NZ_SNZV01000006.1"/>
</dbReference>
<dbReference type="Proteomes" id="UP000294752">
    <property type="component" value="Unassembled WGS sequence"/>
</dbReference>
<comment type="caution">
    <text evidence="2">The sequence shown here is derived from an EMBL/GenBank/DDBJ whole genome shotgun (WGS) entry which is preliminary data.</text>
</comment>
<keyword evidence="1" id="KW-0732">Signal</keyword>
<reference evidence="2 3" key="1">
    <citation type="submission" date="2019-03" db="EMBL/GenBank/DDBJ databases">
        <title>Genomic Encyclopedia of Type Strains, Phase III (KMG-III): the genomes of soil and plant-associated and newly described type strains.</title>
        <authorList>
            <person name="Whitman W."/>
        </authorList>
    </citation>
    <scope>NUCLEOTIDE SEQUENCE [LARGE SCALE GENOMIC DNA]</scope>
    <source>
        <strain evidence="2 3">CGMCC 1.12801</strain>
    </source>
</reference>
<sequence>MKKIAILTLFLLYACCTFSQQAAIQRDMFGDLNYQSRDGDYQSTFKKNVFDDLIFTDNRNNKVTLEKKYLIATYPGILGNENMKRELFNELIRENRRSEGYVAKYSIDIFNKLIIEDNKGYKLEKGKDIFGHDQIAEEVDGVKSSFNKTLNGTLEYTYGNDKASLKKDIFKKYLYSDSFGNELQFNEKTWRTLTRRYESDEEAFMSLIDHFFYR</sequence>
<protein>
    <submittedName>
        <fullName evidence="2">Uncharacterized protein</fullName>
    </submittedName>
</protein>
<keyword evidence="3" id="KW-1185">Reference proteome</keyword>
<gene>
    <name evidence="2" type="ORF">B0I21_106185</name>
</gene>